<keyword evidence="2" id="KW-0479">Metal-binding</keyword>
<dbReference type="InterPro" id="IPR036875">
    <property type="entry name" value="Znf_CCHC_sf"/>
</dbReference>
<keyword evidence="4" id="KW-0862">Zinc</keyword>
<dbReference type="SMART" id="SM00343">
    <property type="entry name" value="ZnF_C2HC"/>
    <property type="match status" value="1"/>
</dbReference>
<dbReference type="InterPro" id="IPR002058">
    <property type="entry name" value="PAP_assoc"/>
</dbReference>
<organism evidence="6 7">
    <name type="scientific">Aquarana catesbeiana</name>
    <name type="common">American bullfrog</name>
    <name type="synonym">Rana catesbeiana</name>
    <dbReference type="NCBI Taxonomy" id="8400"/>
    <lineage>
        <taxon>Eukaryota</taxon>
        <taxon>Metazoa</taxon>
        <taxon>Chordata</taxon>
        <taxon>Craniata</taxon>
        <taxon>Vertebrata</taxon>
        <taxon>Euteleostomi</taxon>
        <taxon>Amphibia</taxon>
        <taxon>Batrachia</taxon>
        <taxon>Anura</taxon>
        <taxon>Neobatrachia</taxon>
        <taxon>Ranoidea</taxon>
        <taxon>Ranidae</taxon>
        <taxon>Aquarana</taxon>
    </lineage>
</organism>
<dbReference type="PROSITE" id="PS50158">
    <property type="entry name" value="ZF_CCHC"/>
    <property type="match status" value="1"/>
</dbReference>
<protein>
    <recommendedName>
        <fullName evidence="5">CCHC-type domain-containing protein</fullName>
    </recommendedName>
</protein>
<feature type="non-terminal residue" evidence="6">
    <location>
        <position position="1"/>
    </location>
</feature>
<sequence>LFYQRCDIGDASRGSLSSYAYILMVLYFLQQRNPPVIPVLQEIYDGQVIPRRMVDGWNAFFFDNIEELRIRFPYLGKNMESMGELWLGFLRFYTEEFDFKEYVISIRQKKLLTTFEKQWTSKCIAIEDPFDLNHNLGAGVSRKMTNFIMKAFINGRKLFGTPFYPLPGLEAFLYSVLRIKKKENEKDDDKDIKEEERELREKRCFTCGDVGHVRRDCPENNTARQKNSIL</sequence>
<keyword evidence="3" id="KW-0460">Magnesium</keyword>
<dbReference type="GO" id="GO:0008270">
    <property type="term" value="F:zinc ion binding"/>
    <property type="evidence" value="ECO:0007669"/>
    <property type="project" value="UniProtKB-KW"/>
</dbReference>
<gene>
    <name evidence="6" type="ORF">AB205_0132690</name>
</gene>
<dbReference type="GO" id="GO:0050265">
    <property type="term" value="F:RNA uridylyltransferase activity"/>
    <property type="evidence" value="ECO:0007669"/>
    <property type="project" value="TreeGrafter"/>
</dbReference>
<dbReference type="GO" id="GO:0003676">
    <property type="term" value="F:nucleic acid binding"/>
    <property type="evidence" value="ECO:0007669"/>
    <property type="project" value="InterPro"/>
</dbReference>
<dbReference type="SUPFAM" id="SSF81631">
    <property type="entry name" value="PAP/OAS1 substrate-binding domain"/>
    <property type="match status" value="1"/>
</dbReference>
<proteinExistence type="predicted"/>
<dbReference type="Gene3D" id="1.10.1410.10">
    <property type="match status" value="1"/>
</dbReference>
<dbReference type="SUPFAM" id="SSF57756">
    <property type="entry name" value="Retrovirus zinc finger-like domains"/>
    <property type="match status" value="1"/>
</dbReference>
<dbReference type="EMBL" id="KZ059567">
    <property type="protein sequence ID" value="PIO14610.1"/>
    <property type="molecule type" value="Genomic_DNA"/>
</dbReference>
<reference evidence="7" key="1">
    <citation type="journal article" date="2017" name="Nat. Commun.">
        <title>The North American bullfrog draft genome provides insight into hormonal regulation of long noncoding RNA.</title>
        <authorList>
            <person name="Hammond S.A."/>
            <person name="Warren R.L."/>
            <person name="Vandervalk B.P."/>
            <person name="Kucuk E."/>
            <person name="Khan H."/>
            <person name="Gibb E.A."/>
            <person name="Pandoh P."/>
            <person name="Kirk H."/>
            <person name="Zhao Y."/>
            <person name="Jones M."/>
            <person name="Mungall A.J."/>
            <person name="Coope R."/>
            <person name="Pleasance S."/>
            <person name="Moore R.A."/>
            <person name="Holt R.A."/>
            <person name="Round J.M."/>
            <person name="Ohora S."/>
            <person name="Walle B.V."/>
            <person name="Veldhoen N."/>
            <person name="Helbing C.C."/>
            <person name="Birol I."/>
        </authorList>
    </citation>
    <scope>NUCLEOTIDE SEQUENCE [LARGE SCALE GENOMIC DNA]</scope>
</reference>
<keyword evidence="1" id="KW-0808">Transferase</keyword>
<dbReference type="Pfam" id="PF03828">
    <property type="entry name" value="PAP_assoc"/>
    <property type="match status" value="1"/>
</dbReference>
<dbReference type="Pfam" id="PF00098">
    <property type="entry name" value="zf-CCHC"/>
    <property type="match status" value="1"/>
</dbReference>
<evidence type="ECO:0000259" key="5">
    <source>
        <dbReference type="PROSITE" id="PS50158"/>
    </source>
</evidence>
<dbReference type="Proteomes" id="UP000228934">
    <property type="component" value="Unassembled WGS sequence"/>
</dbReference>
<evidence type="ECO:0000256" key="3">
    <source>
        <dbReference type="ARBA" id="ARBA00022842"/>
    </source>
</evidence>
<evidence type="ECO:0000256" key="1">
    <source>
        <dbReference type="ARBA" id="ARBA00022679"/>
    </source>
</evidence>
<dbReference type="PANTHER" id="PTHR12271">
    <property type="entry name" value="POLY A POLYMERASE CID PAP -RELATED"/>
    <property type="match status" value="1"/>
</dbReference>
<name>A0A2G9QGB8_AQUCT</name>
<evidence type="ECO:0000313" key="7">
    <source>
        <dbReference type="Proteomes" id="UP000228934"/>
    </source>
</evidence>
<keyword evidence="4" id="KW-0863">Zinc-finger</keyword>
<feature type="non-terminal residue" evidence="6">
    <location>
        <position position="230"/>
    </location>
</feature>
<feature type="domain" description="CCHC-type" evidence="5">
    <location>
        <begin position="203"/>
        <end position="219"/>
    </location>
</feature>
<dbReference type="AlphaFoldDB" id="A0A2G9QGB8"/>
<dbReference type="OrthoDB" id="407432at2759"/>
<keyword evidence="7" id="KW-1185">Reference proteome</keyword>
<dbReference type="GO" id="GO:0031123">
    <property type="term" value="P:RNA 3'-end processing"/>
    <property type="evidence" value="ECO:0007669"/>
    <property type="project" value="TreeGrafter"/>
</dbReference>
<dbReference type="PANTHER" id="PTHR12271:SF49">
    <property type="entry name" value="TERMINAL URIDYLYLTRANSFERASE 4"/>
    <property type="match status" value="1"/>
</dbReference>
<evidence type="ECO:0000313" key="6">
    <source>
        <dbReference type="EMBL" id="PIO14610.1"/>
    </source>
</evidence>
<dbReference type="Gene3D" id="4.10.60.10">
    <property type="entry name" value="Zinc finger, CCHC-type"/>
    <property type="match status" value="1"/>
</dbReference>
<dbReference type="FunFam" id="1.10.1410.10:FF:000002">
    <property type="entry name" value="terminal uridylyltransferase 4 isoform X1"/>
    <property type="match status" value="1"/>
</dbReference>
<accession>A0A2G9QGB8</accession>
<evidence type="ECO:0000256" key="2">
    <source>
        <dbReference type="ARBA" id="ARBA00022723"/>
    </source>
</evidence>
<dbReference type="InterPro" id="IPR001878">
    <property type="entry name" value="Znf_CCHC"/>
</dbReference>
<evidence type="ECO:0000256" key="4">
    <source>
        <dbReference type="PROSITE-ProRule" id="PRU00047"/>
    </source>
</evidence>